<sequence>MTEPPSGGPTGSPSGQPGAPTPPGTGAPVPPVPRQDPSAIPPPPAPYPPYQSAETPKRKRSVLIASVALAVILLLCAGGAVVTFLTLRGTEEGQGADEPAAAVEQFLTAVYRDRDASGAARLVCGDSRDDEKIGAKVAEVEQYVATHQNPRFRWTSPKVDNQTGDRATVSTRLTVTTADEKIADQELRFTVVKKTGWWVCEVG</sequence>
<evidence type="ECO:0000256" key="2">
    <source>
        <dbReference type="SAM" id="Phobius"/>
    </source>
</evidence>
<feature type="transmembrane region" description="Helical" evidence="2">
    <location>
        <begin position="62"/>
        <end position="87"/>
    </location>
</feature>
<evidence type="ECO:0000313" key="3">
    <source>
        <dbReference type="EMBL" id="RKN42763.1"/>
    </source>
</evidence>
<dbReference type="EMBL" id="RBAK01000009">
    <property type="protein sequence ID" value="RKN42763.1"/>
    <property type="molecule type" value="Genomic_DNA"/>
</dbReference>
<dbReference type="RefSeq" id="WP_120730362.1">
    <property type="nucleotide sequence ID" value="NZ_RBAK01000009.1"/>
</dbReference>
<dbReference type="OrthoDB" id="3383453at2"/>
<proteinExistence type="predicted"/>
<feature type="region of interest" description="Disordered" evidence="1">
    <location>
        <begin position="1"/>
        <end position="53"/>
    </location>
</feature>
<keyword evidence="2" id="KW-1133">Transmembrane helix</keyword>
<keyword evidence="2" id="KW-0472">Membrane</keyword>
<protein>
    <recommendedName>
        <fullName evidence="5">Ig-like domain-containing protein</fullName>
    </recommendedName>
</protein>
<keyword evidence="2" id="KW-0812">Transmembrane</keyword>
<accession>A0A3A9Z3B9</accession>
<dbReference type="AlphaFoldDB" id="A0A3A9Z3B9"/>
<name>A0A3A9Z3B9_9ACTN</name>
<feature type="compositionally biased region" description="Pro residues" evidence="1">
    <location>
        <begin position="19"/>
        <end position="49"/>
    </location>
</feature>
<keyword evidence="4" id="KW-1185">Reference proteome</keyword>
<comment type="caution">
    <text evidence="3">The sequence shown here is derived from an EMBL/GenBank/DDBJ whole genome shotgun (WGS) entry which is preliminary data.</text>
</comment>
<dbReference type="Proteomes" id="UP000281726">
    <property type="component" value="Unassembled WGS sequence"/>
</dbReference>
<evidence type="ECO:0000313" key="4">
    <source>
        <dbReference type="Proteomes" id="UP000281726"/>
    </source>
</evidence>
<reference evidence="3 4" key="1">
    <citation type="journal article" date="2004" name="Syst. Appl. Microbiol.">
        <title>Cryptoendolithic actinomycetes from antarctic sandstone rock samples: Micromonospora endolithica sp. nov. and two isolates related to Micromonospora coerulea Jensen 1932.</title>
        <authorList>
            <person name="Hirsch P."/>
            <person name="Mevs U."/>
            <person name="Kroppenstedt R.M."/>
            <person name="Schumann P."/>
            <person name="Stackebrandt E."/>
        </authorList>
    </citation>
    <scope>NUCLEOTIDE SEQUENCE [LARGE SCALE GENOMIC DNA]</scope>
    <source>
        <strain evidence="3 4">JCM 12677</strain>
    </source>
</reference>
<organism evidence="3 4">
    <name type="scientific">Micromonospora endolithica</name>
    <dbReference type="NCBI Taxonomy" id="230091"/>
    <lineage>
        <taxon>Bacteria</taxon>
        <taxon>Bacillati</taxon>
        <taxon>Actinomycetota</taxon>
        <taxon>Actinomycetes</taxon>
        <taxon>Micromonosporales</taxon>
        <taxon>Micromonosporaceae</taxon>
        <taxon>Micromonospora</taxon>
    </lineage>
</organism>
<evidence type="ECO:0000256" key="1">
    <source>
        <dbReference type="SAM" id="MobiDB-lite"/>
    </source>
</evidence>
<gene>
    <name evidence="3" type="ORF">D7223_22285</name>
</gene>
<evidence type="ECO:0008006" key="5">
    <source>
        <dbReference type="Google" id="ProtNLM"/>
    </source>
</evidence>